<dbReference type="AlphaFoldDB" id="A0AAV3RCP2"/>
<gene>
    <name evidence="1" type="ORF">LIER_43950</name>
</gene>
<proteinExistence type="predicted"/>
<sequence length="78" mass="8806">MSAVLAADGKLKHDDTWWWRPNHDDTWWWWEAAKEKLALAMVTPPPGVIKAKIIKKTPNLTSGPAKQNMLGINHTTCS</sequence>
<evidence type="ECO:0000313" key="1">
    <source>
        <dbReference type="EMBL" id="GAA0173595.1"/>
    </source>
</evidence>
<dbReference type="Proteomes" id="UP001454036">
    <property type="component" value="Unassembled WGS sequence"/>
</dbReference>
<comment type="caution">
    <text evidence="1">The sequence shown here is derived from an EMBL/GenBank/DDBJ whole genome shotgun (WGS) entry which is preliminary data.</text>
</comment>
<reference evidence="1 2" key="1">
    <citation type="submission" date="2024-01" db="EMBL/GenBank/DDBJ databases">
        <title>The complete chloroplast genome sequence of Lithospermum erythrorhizon: insights into the phylogenetic relationship among Boraginaceae species and the maternal lineages of purple gromwells.</title>
        <authorList>
            <person name="Okada T."/>
            <person name="Watanabe K."/>
        </authorList>
    </citation>
    <scope>NUCLEOTIDE SEQUENCE [LARGE SCALE GENOMIC DNA]</scope>
</reference>
<keyword evidence="2" id="KW-1185">Reference proteome</keyword>
<protein>
    <submittedName>
        <fullName evidence="1">Uncharacterized protein</fullName>
    </submittedName>
</protein>
<name>A0AAV3RCP2_LITER</name>
<organism evidence="1 2">
    <name type="scientific">Lithospermum erythrorhizon</name>
    <name type="common">Purple gromwell</name>
    <name type="synonym">Lithospermum officinale var. erythrorhizon</name>
    <dbReference type="NCBI Taxonomy" id="34254"/>
    <lineage>
        <taxon>Eukaryota</taxon>
        <taxon>Viridiplantae</taxon>
        <taxon>Streptophyta</taxon>
        <taxon>Embryophyta</taxon>
        <taxon>Tracheophyta</taxon>
        <taxon>Spermatophyta</taxon>
        <taxon>Magnoliopsida</taxon>
        <taxon>eudicotyledons</taxon>
        <taxon>Gunneridae</taxon>
        <taxon>Pentapetalae</taxon>
        <taxon>asterids</taxon>
        <taxon>lamiids</taxon>
        <taxon>Boraginales</taxon>
        <taxon>Boraginaceae</taxon>
        <taxon>Boraginoideae</taxon>
        <taxon>Lithospermeae</taxon>
        <taxon>Lithospermum</taxon>
    </lineage>
</organism>
<accession>A0AAV3RCP2</accession>
<dbReference type="EMBL" id="BAABME010042130">
    <property type="protein sequence ID" value="GAA0173595.1"/>
    <property type="molecule type" value="Genomic_DNA"/>
</dbReference>
<evidence type="ECO:0000313" key="2">
    <source>
        <dbReference type="Proteomes" id="UP001454036"/>
    </source>
</evidence>